<evidence type="ECO:0000256" key="4">
    <source>
        <dbReference type="ARBA" id="ARBA00023014"/>
    </source>
</evidence>
<reference evidence="9" key="1">
    <citation type="submission" date="2018-05" db="EMBL/GenBank/DDBJ databases">
        <authorList>
            <person name="Du Z."/>
            <person name="Wang X."/>
        </authorList>
    </citation>
    <scope>NUCLEOTIDE SEQUENCE [LARGE SCALE GENOMIC DNA]</scope>
    <source>
        <strain evidence="9">CQN31</strain>
    </source>
</reference>
<dbReference type="PANTHER" id="PTHR43183:SF2">
    <property type="entry name" value="DIHYDROXY-ACID DEHYDRATASE"/>
    <property type="match status" value="1"/>
</dbReference>
<dbReference type="PANTHER" id="PTHR43183">
    <property type="entry name" value="HYPOTHETICAL DIHYDROXYACID DEHYDRATASE (EUROFUNG)-RELATED"/>
    <property type="match status" value="1"/>
</dbReference>
<accession>A0A317FFP2</accession>
<feature type="domain" description="Dihydroxy-acid/6-phosphogluconate dehydratase C-terminal" evidence="7">
    <location>
        <begin position="368"/>
        <end position="562"/>
    </location>
</feature>
<evidence type="ECO:0000256" key="3">
    <source>
        <dbReference type="ARBA" id="ARBA00023004"/>
    </source>
</evidence>
<dbReference type="NCBIfam" id="NF009560">
    <property type="entry name" value="PRK13017.1"/>
    <property type="match status" value="1"/>
</dbReference>
<dbReference type="GO" id="GO:0051536">
    <property type="term" value="F:iron-sulfur cluster binding"/>
    <property type="evidence" value="ECO:0007669"/>
    <property type="project" value="UniProtKB-KW"/>
</dbReference>
<feature type="domain" description="Dihydroxy-acid/6-phosphogluconate dehydratase N-terminal" evidence="6">
    <location>
        <begin position="46"/>
        <end position="358"/>
    </location>
</feature>
<comment type="similarity">
    <text evidence="1">Belongs to the IlvD/Edd family.</text>
</comment>
<dbReference type="InterPro" id="IPR037237">
    <property type="entry name" value="IlvD/EDD_N"/>
</dbReference>
<protein>
    <submittedName>
        <fullName evidence="8">Dihydroxy-acid dehydratase</fullName>
        <ecNumber evidence="8">4.2.1.9</ecNumber>
    </submittedName>
</protein>
<dbReference type="Pfam" id="PF24877">
    <property type="entry name" value="ILV_EDD_C"/>
    <property type="match status" value="1"/>
</dbReference>
<dbReference type="InterPro" id="IPR052352">
    <property type="entry name" value="Sugar_Degrad_Dehydratases"/>
</dbReference>
<dbReference type="RefSeq" id="WP_109871221.1">
    <property type="nucleotide sequence ID" value="NZ_QGNA01000003.1"/>
</dbReference>
<dbReference type="GO" id="GO:0046872">
    <property type="term" value="F:metal ion binding"/>
    <property type="evidence" value="ECO:0007669"/>
    <property type="project" value="UniProtKB-KW"/>
</dbReference>
<dbReference type="NCBIfam" id="NF009559">
    <property type="entry name" value="PRK13016.1"/>
    <property type="match status" value="1"/>
</dbReference>
<name>A0A317FFP2_9PROT</name>
<evidence type="ECO:0000256" key="5">
    <source>
        <dbReference type="ARBA" id="ARBA00023239"/>
    </source>
</evidence>
<dbReference type="AlphaFoldDB" id="A0A317FFP2"/>
<comment type="caution">
    <text evidence="8">The sequence shown here is derived from an EMBL/GenBank/DDBJ whole genome shotgun (WGS) entry which is preliminary data.</text>
</comment>
<keyword evidence="5 8" id="KW-0456">Lyase</keyword>
<evidence type="ECO:0000259" key="6">
    <source>
        <dbReference type="Pfam" id="PF00920"/>
    </source>
</evidence>
<evidence type="ECO:0000313" key="8">
    <source>
        <dbReference type="EMBL" id="PWS36428.1"/>
    </source>
</evidence>
<sequence>MSDTSRRKQPEELRSRRWFGPADLRSFGHRSRAMQMGYAPEEWQGRPVIAIVNTWSDLQPCHVHFKTRVEDVKRGILMAGGFPVELPALSLSESFVKPTTMLYRNMLAMETEELLRSHPVDGAVLMGGCDKTTPGLLLGATSMDIPAIFIPAGPMLRGNWGGKTLGSGSDSWKYWDELRAGTITQQDWLGVEAGIARSYGTCMTMGTASTMTAIAEAVGMVLPGGSSIPAADSGHIRLCSESGRRIVDMVWDDVTPRRIQTRAAFLNAINVAMAMGCSTNAIIHLIAMARRAGHEIGLDDFERASRKVPVIGNVRPSGKTYLMEDFYYAGGIRGLMATMAEHLDLSCMTVSGRTVGENIAGAKVYNDDVIRPLSNPIYGEGSLAVLKGNLAPDGCVIKPAAMDQKFLKHAGPAVVFDDYPSMKKAVDDESYPFTPDTVMVLRNAGPQGGPGMPEWGMLPMPKRLLKEGHRDMLRMSDARMSGTSYGACVLHVAPESYIGGPLALLRTGDIVEINVDARSITMRVGEEELARRRAAWVKPPARFERGYGFAFTKHIQQANEGCDFDFLRTDFGAPVPEPVIY</sequence>
<dbReference type="FunFam" id="3.50.30.80:FF:000001">
    <property type="entry name" value="Dihydroxy-acid dehydratase"/>
    <property type="match status" value="1"/>
</dbReference>
<evidence type="ECO:0000259" key="7">
    <source>
        <dbReference type="Pfam" id="PF24877"/>
    </source>
</evidence>
<dbReference type="SUPFAM" id="SSF52016">
    <property type="entry name" value="LeuD/IlvD-like"/>
    <property type="match status" value="1"/>
</dbReference>
<dbReference type="SUPFAM" id="SSF143975">
    <property type="entry name" value="IlvD/EDD N-terminal domain-like"/>
    <property type="match status" value="1"/>
</dbReference>
<evidence type="ECO:0000256" key="2">
    <source>
        <dbReference type="ARBA" id="ARBA00022723"/>
    </source>
</evidence>
<dbReference type="EMBL" id="QGNA01000003">
    <property type="protein sequence ID" value="PWS36428.1"/>
    <property type="molecule type" value="Genomic_DNA"/>
</dbReference>
<dbReference type="NCBIfam" id="NF004784">
    <property type="entry name" value="PRK06131.1"/>
    <property type="match status" value="1"/>
</dbReference>
<dbReference type="EC" id="4.2.1.9" evidence="8"/>
<dbReference type="OrthoDB" id="9807077at2"/>
<dbReference type="InterPro" id="IPR056740">
    <property type="entry name" value="ILV_EDD_C"/>
</dbReference>
<dbReference type="InterPro" id="IPR042096">
    <property type="entry name" value="Dihydro-acid_dehy_C"/>
</dbReference>
<proteinExistence type="inferred from homology"/>
<organism evidence="8 9">
    <name type="scientific">Falsiroseomonas bella</name>
    <dbReference type="NCBI Taxonomy" id="2184016"/>
    <lineage>
        <taxon>Bacteria</taxon>
        <taxon>Pseudomonadati</taxon>
        <taxon>Pseudomonadota</taxon>
        <taxon>Alphaproteobacteria</taxon>
        <taxon>Acetobacterales</taxon>
        <taxon>Roseomonadaceae</taxon>
        <taxon>Falsiroseomonas</taxon>
    </lineage>
</organism>
<keyword evidence="3" id="KW-0408">Iron</keyword>
<keyword evidence="2" id="KW-0479">Metal-binding</keyword>
<keyword evidence="9" id="KW-1185">Reference proteome</keyword>
<dbReference type="GO" id="GO:0004160">
    <property type="term" value="F:dihydroxy-acid dehydratase activity"/>
    <property type="evidence" value="ECO:0007669"/>
    <property type="project" value="UniProtKB-EC"/>
</dbReference>
<dbReference type="PROSITE" id="PS00886">
    <property type="entry name" value="ILVD_EDD_1"/>
    <property type="match status" value="1"/>
</dbReference>
<dbReference type="Pfam" id="PF00920">
    <property type="entry name" value="ILVD_EDD_N"/>
    <property type="match status" value="1"/>
</dbReference>
<keyword evidence="4" id="KW-0411">Iron-sulfur</keyword>
<evidence type="ECO:0000313" key="9">
    <source>
        <dbReference type="Proteomes" id="UP000245765"/>
    </source>
</evidence>
<dbReference type="Gene3D" id="3.50.30.80">
    <property type="entry name" value="IlvD/EDD C-terminal domain-like"/>
    <property type="match status" value="1"/>
</dbReference>
<evidence type="ECO:0000256" key="1">
    <source>
        <dbReference type="ARBA" id="ARBA00006486"/>
    </source>
</evidence>
<dbReference type="InterPro" id="IPR020558">
    <property type="entry name" value="DiOHA_6PGluconate_deHydtase_CS"/>
</dbReference>
<gene>
    <name evidence="8" type="ORF">DFH01_14825</name>
</gene>
<dbReference type="Proteomes" id="UP000245765">
    <property type="component" value="Unassembled WGS sequence"/>
</dbReference>
<dbReference type="InterPro" id="IPR000581">
    <property type="entry name" value="ILV_EDD_N"/>
</dbReference>